<proteinExistence type="inferred from homology"/>
<dbReference type="Proteomes" id="UP000249396">
    <property type="component" value="Unassembled WGS sequence"/>
</dbReference>
<evidence type="ECO:0000256" key="2">
    <source>
        <dbReference type="ARBA" id="ARBA00005992"/>
    </source>
</evidence>
<feature type="domain" description="L,D-TPase catalytic" evidence="9">
    <location>
        <begin position="26"/>
        <end position="183"/>
    </location>
</feature>
<comment type="similarity">
    <text evidence="2">Belongs to the YkuD family.</text>
</comment>
<evidence type="ECO:0000256" key="6">
    <source>
        <dbReference type="ARBA" id="ARBA00023316"/>
    </source>
</evidence>
<keyword evidence="4 7" id="KW-0133">Cell shape</keyword>
<evidence type="ECO:0000259" key="9">
    <source>
        <dbReference type="PROSITE" id="PS52029"/>
    </source>
</evidence>
<comment type="caution">
    <text evidence="10">The sequence shown here is derived from an EMBL/GenBank/DDBJ whole genome shotgun (WGS) entry which is preliminary data.</text>
</comment>
<evidence type="ECO:0000256" key="8">
    <source>
        <dbReference type="SAM" id="SignalP"/>
    </source>
</evidence>
<dbReference type="GO" id="GO:0008360">
    <property type="term" value="P:regulation of cell shape"/>
    <property type="evidence" value="ECO:0007669"/>
    <property type="project" value="UniProtKB-UniRule"/>
</dbReference>
<evidence type="ECO:0000256" key="1">
    <source>
        <dbReference type="ARBA" id="ARBA00004752"/>
    </source>
</evidence>
<sequence>MKLRQIIFFLAFLSGGSPAFGEMQDIWVLVDTGPGILKVMQGNDEMEVFPHVAIGQHGADFEKARNDKKTPLGEYRIGWVNENSKFHRFLGLTYPNIDNAKRAFLTGLIGEQTVRSIMRAEMDDGVPPQNTPLGGQIGIHGLGPVEREFHQVFNWTSGCIALTNEEIDRLSKWIKKGTVVVIR</sequence>
<dbReference type="Pfam" id="PF03734">
    <property type="entry name" value="YkuD"/>
    <property type="match status" value="1"/>
</dbReference>
<keyword evidence="5 7" id="KW-0573">Peptidoglycan synthesis</keyword>
<feature type="active site" description="Nucleophile" evidence="7">
    <location>
        <position position="159"/>
    </location>
</feature>
<dbReference type="InterPro" id="IPR038063">
    <property type="entry name" value="Transpep_catalytic_dom"/>
</dbReference>
<comment type="pathway">
    <text evidence="1 7">Cell wall biogenesis; peptidoglycan biosynthesis.</text>
</comment>
<accession>A0A2W4SGQ8</accession>
<evidence type="ECO:0000256" key="7">
    <source>
        <dbReference type="PROSITE-ProRule" id="PRU01373"/>
    </source>
</evidence>
<keyword evidence="6 7" id="KW-0961">Cell wall biogenesis/degradation</keyword>
<dbReference type="PANTHER" id="PTHR36699">
    <property type="entry name" value="LD-TRANSPEPTIDASE"/>
    <property type="match status" value="1"/>
</dbReference>
<dbReference type="UniPathway" id="UPA00219"/>
<dbReference type="EMBL" id="QJPH01000416">
    <property type="protein sequence ID" value="PZN74670.1"/>
    <property type="molecule type" value="Genomic_DNA"/>
</dbReference>
<dbReference type="GO" id="GO:0071555">
    <property type="term" value="P:cell wall organization"/>
    <property type="evidence" value="ECO:0007669"/>
    <property type="project" value="UniProtKB-UniRule"/>
</dbReference>
<dbReference type="GO" id="GO:0009252">
    <property type="term" value="P:peptidoglycan biosynthetic process"/>
    <property type="evidence" value="ECO:0007669"/>
    <property type="project" value="UniProtKB-UniPathway"/>
</dbReference>
<dbReference type="GO" id="GO:0004180">
    <property type="term" value="F:carboxypeptidase activity"/>
    <property type="evidence" value="ECO:0007669"/>
    <property type="project" value="UniProtKB-ARBA"/>
</dbReference>
<reference evidence="10 11" key="1">
    <citation type="journal article" date="2018" name="Aquat. Microb. Ecol.">
        <title>Gammaproteobacterial methanotrophs dominate.</title>
        <authorList>
            <person name="Rissanen A.J."/>
            <person name="Saarenheimo J."/>
            <person name="Tiirola M."/>
            <person name="Peura S."/>
            <person name="Aalto S.L."/>
            <person name="Karvinen A."/>
            <person name="Nykanen H."/>
        </authorList>
    </citation>
    <scope>NUCLEOTIDE SEQUENCE [LARGE SCALE GENOMIC DNA]</scope>
    <source>
        <strain evidence="10">AMbin10</strain>
    </source>
</reference>
<evidence type="ECO:0000256" key="5">
    <source>
        <dbReference type="ARBA" id="ARBA00022984"/>
    </source>
</evidence>
<keyword evidence="8" id="KW-0732">Signal</keyword>
<dbReference type="PANTHER" id="PTHR36699:SF1">
    <property type="entry name" value="L,D-TRANSPEPTIDASE YAFK-RELATED"/>
    <property type="match status" value="1"/>
</dbReference>
<dbReference type="AlphaFoldDB" id="A0A2W4SGQ8"/>
<dbReference type="PROSITE" id="PS52029">
    <property type="entry name" value="LD_TPASE"/>
    <property type="match status" value="1"/>
</dbReference>
<dbReference type="GO" id="GO:0016740">
    <property type="term" value="F:transferase activity"/>
    <property type="evidence" value="ECO:0007669"/>
    <property type="project" value="UniProtKB-KW"/>
</dbReference>
<feature type="active site" description="Proton donor/acceptor" evidence="7">
    <location>
        <position position="140"/>
    </location>
</feature>
<name>A0A2W4SGQ8_9GAMM</name>
<feature type="signal peptide" evidence="8">
    <location>
        <begin position="1"/>
        <end position="19"/>
    </location>
</feature>
<gene>
    <name evidence="10" type="ORF">DM484_20760</name>
</gene>
<dbReference type="Gene3D" id="2.40.440.10">
    <property type="entry name" value="L,D-transpeptidase catalytic domain-like"/>
    <property type="match status" value="1"/>
</dbReference>
<evidence type="ECO:0000256" key="3">
    <source>
        <dbReference type="ARBA" id="ARBA00022679"/>
    </source>
</evidence>
<dbReference type="CDD" id="cd16913">
    <property type="entry name" value="YkuD_like"/>
    <property type="match status" value="1"/>
</dbReference>
<evidence type="ECO:0000256" key="4">
    <source>
        <dbReference type="ARBA" id="ARBA00022960"/>
    </source>
</evidence>
<dbReference type="InterPro" id="IPR005490">
    <property type="entry name" value="LD_TPept_cat_dom"/>
</dbReference>
<dbReference type="SUPFAM" id="SSF141523">
    <property type="entry name" value="L,D-transpeptidase catalytic domain-like"/>
    <property type="match status" value="1"/>
</dbReference>
<organism evidence="10 11">
    <name type="scientific">Candidatus Methylumidiphilus alinenensis</name>
    <dbReference type="NCBI Taxonomy" id="2202197"/>
    <lineage>
        <taxon>Bacteria</taxon>
        <taxon>Pseudomonadati</taxon>
        <taxon>Pseudomonadota</taxon>
        <taxon>Gammaproteobacteria</taxon>
        <taxon>Methylococcales</taxon>
        <taxon>Candidatus Methylumidiphilus</taxon>
    </lineage>
</organism>
<protein>
    <submittedName>
        <fullName evidence="10">L,D-transpeptidase</fullName>
    </submittedName>
</protein>
<keyword evidence="3" id="KW-0808">Transferase</keyword>
<feature type="chain" id="PRO_5015898777" evidence="8">
    <location>
        <begin position="20"/>
        <end position="183"/>
    </location>
</feature>
<evidence type="ECO:0000313" key="11">
    <source>
        <dbReference type="Proteomes" id="UP000249396"/>
    </source>
</evidence>
<evidence type="ECO:0000313" key="10">
    <source>
        <dbReference type="EMBL" id="PZN74670.1"/>
    </source>
</evidence>